<evidence type="ECO:0000256" key="4">
    <source>
        <dbReference type="ARBA" id="ARBA00023163"/>
    </source>
</evidence>
<accession>A0AA88DBR2</accession>
<proteinExistence type="predicted"/>
<comment type="subcellular location">
    <subcellularLocation>
        <location evidence="1">Nucleus</location>
    </subcellularLocation>
</comment>
<keyword evidence="4" id="KW-0804">Transcription</keyword>
<reference evidence="6" key="1">
    <citation type="submission" date="2023-07" db="EMBL/GenBank/DDBJ databases">
        <title>draft genome sequence of fig (Ficus carica).</title>
        <authorList>
            <person name="Takahashi T."/>
            <person name="Nishimura K."/>
        </authorList>
    </citation>
    <scope>NUCLEOTIDE SEQUENCE</scope>
</reference>
<organism evidence="6 7">
    <name type="scientific">Ficus carica</name>
    <name type="common">Common fig</name>
    <dbReference type="NCBI Taxonomy" id="3494"/>
    <lineage>
        <taxon>Eukaryota</taxon>
        <taxon>Viridiplantae</taxon>
        <taxon>Streptophyta</taxon>
        <taxon>Embryophyta</taxon>
        <taxon>Tracheophyta</taxon>
        <taxon>Spermatophyta</taxon>
        <taxon>Magnoliopsida</taxon>
        <taxon>eudicotyledons</taxon>
        <taxon>Gunneridae</taxon>
        <taxon>Pentapetalae</taxon>
        <taxon>rosids</taxon>
        <taxon>fabids</taxon>
        <taxon>Rosales</taxon>
        <taxon>Moraceae</taxon>
        <taxon>Ficeae</taxon>
        <taxon>Ficus</taxon>
    </lineage>
</organism>
<keyword evidence="2" id="KW-0805">Transcription regulation</keyword>
<protein>
    <submittedName>
        <fullName evidence="6">Uncharacterized protein</fullName>
    </submittedName>
</protein>
<dbReference type="InterPro" id="IPR015300">
    <property type="entry name" value="DNA-bd_pseudobarrel_sf"/>
</dbReference>
<evidence type="ECO:0000313" key="6">
    <source>
        <dbReference type="EMBL" id="GMN49347.1"/>
    </source>
</evidence>
<dbReference type="GO" id="GO:0003700">
    <property type="term" value="F:DNA-binding transcription factor activity"/>
    <property type="evidence" value="ECO:0007669"/>
    <property type="project" value="InterPro"/>
</dbReference>
<keyword evidence="7" id="KW-1185">Reference proteome</keyword>
<evidence type="ECO:0000256" key="2">
    <source>
        <dbReference type="ARBA" id="ARBA00023015"/>
    </source>
</evidence>
<evidence type="ECO:0000256" key="1">
    <source>
        <dbReference type="ARBA" id="ARBA00004123"/>
    </source>
</evidence>
<dbReference type="GO" id="GO:0005634">
    <property type="term" value="C:nucleus"/>
    <property type="evidence" value="ECO:0007669"/>
    <property type="project" value="UniProtKB-SubCell"/>
</dbReference>
<dbReference type="PANTHER" id="PTHR31140:SF73">
    <property type="entry name" value="B3 DOMAIN-CONTAINING TRANSCRIPTION FACTOR FUS3"/>
    <property type="match status" value="1"/>
</dbReference>
<name>A0AA88DBR2_FICCA</name>
<dbReference type="Proteomes" id="UP001187192">
    <property type="component" value="Unassembled WGS sequence"/>
</dbReference>
<dbReference type="InterPro" id="IPR044800">
    <property type="entry name" value="LEC2-like"/>
</dbReference>
<dbReference type="GO" id="GO:0003677">
    <property type="term" value="F:DNA binding"/>
    <property type="evidence" value="ECO:0007669"/>
    <property type="project" value="UniProtKB-KW"/>
</dbReference>
<keyword evidence="3" id="KW-0238">DNA-binding</keyword>
<evidence type="ECO:0000256" key="5">
    <source>
        <dbReference type="ARBA" id="ARBA00023242"/>
    </source>
</evidence>
<sequence length="181" mass="20100">MADDDHGINWEMIMSADLDAFFDFSFPEGVAVQVLENTTCPINHDHDVDDDEVVAMVVDLGRPSEGMMNGGGTSSGQSLLGSRRSSRYTRAPRVPIVAPPSPPPRVINQLVMRFLFRKQLHNSDVGAAGRIVIPKKAAELHLPALETKEGTWLHVDDMDLFRVWPLKFRSDTSDYYSSSLS</sequence>
<dbReference type="Gene3D" id="2.40.330.10">
    <property type="entry name" value="DNA-binding pseudobarrel domain"/>
    <property type="match status" value="1"/>
</dbReference>
<dbReference type="PANTHER" id="PTHR31140">
    <property type="entry name" value="B3 DOMAIN-CONTAINING TRANSCRIPTION FACTOR ABI3"/>
    <property type="match status" value="1"/>
</dbReference>
<dbReference type="AlphaFoldDB" id="A0AA88DBR2"/>
<evidence type="ECO:0000313" key="7">
    <source>
        <dbReference type="Proteomes" id="UP001187192"/>
    </source>
</evidence>
<gene>
    <name evidence="6" type="ORF">TIFTF001_018520</name>
</gene>
<evidence type="ECO:0000256" key="3">
    <source>
        <dbReference type="ARBA" id="ARBA00023125"/>
    </source>
</evidence>
<dbReference type="EMBL" id="BTGU01000030">
    <property type="protein sequence ID" value="GMN49347.1"/>
    <property type="molecule type" value="Genomic_DNA"/>
</dbReference>
<dbReference type="SUPFAM" id="SSF101936">
    <property type="entry name" value="DNA-binding pseudobarrel domain"/>
    <property type="match status" value="1"/>
</dbReference>
<comment type="caution">
    <text evidence="6">The sequence shown here is derived from an EMBL/GenBank/DDBJ whole genome shotgun (WGS) entry which is preliminary data.</text>
</comment>
<keyword evidence="5" id="KW-0539">Nucleus</keyword>